<feature type="transmembrane region" description="Helical" evidence="1">
    <location>
        <begin position="152"/>
        <end position="173"/>
    </location>
</feature>
<dbReference type="RefSeq" id="WP_146749338.1">
    <property type="nucleotide sequence ID" value="NZ_CBCSGC010000012.1"/>
</dbReference>
<dbReference type="AlphaFoldDB" id="A0A328YXX3"/>
<organism evidence="2 3">
    <name type="scientific">Paracidovorax anthurii</name>
    <dbReference type="NCBI Taxonomy" id="78229"/>
    <lineage>
        <taxon>Bacteria</taxon>
        <taxon>Pseudomonadati</taxon>
        <taxon>Pseudomonadota</taxon>
        <taxon>Betaproteobacteria</taxon>
        <taxon>Burkholderiales</taxon>
        <taxon>Comamonadaceae</taxon>
        <taxon>Paracidovorax</taxon>
    </lineage>
</organism>
<accession>A0A328YXX3</accession>
<feature type="transmembrane region" description="Helical" evidence="1">
    <location>
        <begin position="7"/>
        <end position="26"/>
    </location>
</feature>
<protein>
    <submittedName>
        <fullName evidence="2">Uncharacterized protein</fullName>
    </submittedName>
</protein>
<keyword evidence="1" id="KW-0472">Membrane</keyword>
<keyword evidence="3" id="KW-1185">Reference proteome</keyword>
<feature type="transmembrane region" description="Helical" evidence="1">
    <location>
        <begin position="208"/>
        <end position="230"/>
    </location>
</feature>
<feature type="transmembrane region" description="Helical" evidence="1">
    <location>
        <begin position="38"/>
        <end position="58"/>
    </location>
</feature>
<reference evidence="2 3" key="1">
    <citation type="submission" date="2018-06" db="EMBL/GenBank/DDBJ databases">
        <title>Genomic Encyclopedia of Archaeal and Bacterial Type Strains, Phase II (KMG-II): from individual species to whole genera.</title>
        <authorList>
            <person name="Goeker M."/>
        </authorList>
    </citation>
    <scope>NUCLEOTIDE SEQUENCE [LARGE SCALE GENOMIC DNA]</scope>
    <source>
        <strain evidence="2 3">CFPB 3232</strain>
    </source>
</reference>
<keyword evidence="1" id="KW-1133">Transmembrane helix</keyword>
<evidence type="ECO:0000256" key="1">
    <source>
        <dbReference type="SAM" id="Phobius"/>
    </source>
</evidence>
<gene>
    <name evidence="2" type="ORF">AX018_103341</name>
</gene>
<name>A0A328YXX3_9BURK</name>
<feature type="transmembrane region" description="Helical" evidence="1">
    <location>
        <begin position="65"/>
        <end position="88"/>
    </location>
</feature>
<feature type="transmembrane region" description="Helical" evidence="1">
    <location>
        <begin position="179"/>
        <end position="201"/>
    </location>
</feature>
<proteinExistence type="predicted"/>
<comment type="caution">
    <text evidence="2">The sequence shown here is derived from an EMBL/GenBank/DDBJ whole genome shotgun (WGS) entry which is preliminary data.</text>
</comment>
<sequence length="259" mass="26352">MARFYIALHATVPAALLAAMLLHLWPPSGLEPLALRPAWAVWTLIAGWLLMSALLAALAQRATTLWRVALAAAGALLALAGGAGWALGAPQAPAMLASMAVLGLACAGTAAFIGPDRVQAARPARAPGPAHKAGLARARPWRHRLQTMAAHLPFWLAGCLALESFRIAHLAAAGAARPAGMLGLLLACLVALPAATLRLWLPRTSAVLWALAALAYAGLAARAGLAHWALAAGLCAVAAAQAIRAPVHGMAATPSRSAG</sequence>
<feature type="transmembrane region" description="Helical" evidence="1">
    <location>
        <begin position="94"/>
        <end position="113"/>
    </location>
</feature>
<evidence type="ECO:0000313" key="3">
    <source>
        <dbReference type="Proteomes" id="UP000248856"/>
    </source>
</evidence>
<dbReference type="Proteomes" id="UP000248856">
    <property type="component" value="Unassembled WGS sequence"/>
</dbReference>
<dbReference type="EMBL" id="QLTA01000033">
    <property type="protein sequence ID" value="RAR78003.1"/>
    <property type="molecule type" value="Genomic_DNA"/>
</dbReference>
<evidence type="ECO:0000313" key="2">
    <source>
        <dbReference type="EMBL" id="RAR78003.1"/>
    </source>
</evidence>
<keyword evidence="1" id="KW-0812">Transmembrane</keyword>
<dbReference type="OrthoDB" id="8811651at2"/>